<evidence type="ECO:0000313" key="4">
    <source>
        <dbReference type="EMBL" id="MDN3706738.1"/>
    </source>
</evidence>
<dbReference type="PANTHER" id="PTHR39319">
    <property type="entry name" value="SI:DKEY-256H2.1"/>
    <property type="match status" value="1"/>
</dbReference>
<dbReference type="PANTHER" id="PTHR39319:SF1">
    <property type="entry name" value="SI:DKEY-256H2.1"/>
    <property type="match status" value="1"/>
</dbReference>
<feature type="chain" id="PRO_5046394981" evidence="2">
    <location>
        <begin position="22"/>
        <end position="349"/>
    </location>
</feature>
<sequence>MKKLLSTLCCLFVVVSFNSCVNDDSTGDPVVPPGPEPDKVVNIKTFDKEHLGFGGGLEQTAVKTFTFPTDMDKVKNIKLYLQLACPTAGCNIWDMYANVQAKDKTTGKWYEIARYITPYGRSTEVLERGLVVDVTDFKSVLQGATELRIFIEVWGADGWLVSTDFDYTYGTPDYKYYEVEEVMAYNKNSLEGVPYGETHNFDLTHSIQIPTNAESAHIRTIISGWGHATPMEAGRGCAEWCYRTHHVWINSEEKFSHELKAEGCASNPINNQRGNWKPDRAGWCPGMMVPVRIDKFTNSVAGQNLNFEYKFQPWTNDMQAQIDNPHAYYAISNYIVVKSNSPIVKPIVN</sequence>
<keyword evidence="1" id="KW-1015">Disulfide bond</keyword>
<dbReference type="EMBL" id="JAUFQU010000001">
    <property type="protein sequence ID" value="MDN3706738.1"/>
    <property type="molecule type" value="Genomic_DNA"/>
</dbReference>
<dbReference type="Pfam" id="PF09113">
    <property type="entry name" value="N-glycanase_C"/>
    <property type="match status" value="1"/>
</dbReference>
<dbReference type="InterPro" id="IPR053251">
    <property type="entry name" value="N-glycanase"/>
</dbReference>
<feature type="signal peptide" evidence="2">
    <location>
        <begin position="1"/>
        <end position="21"/>
    </location>
</feature>
<dbReference type="InterPro" id="IPR015197">
    <property type="entry name" value="PngaseF_C"/>
</dbReference>
<evidence type="ECO:0000256" key="1">
    <source>
        <dbReference type="ARBA" id="ARBA00023157"/>
    </source>
</evidence>
<keyword evidence="5" id="KW-1185">Reference proteome</keyword>
<dbReference type="InterPro" id="IPR008977">
    <property type="entry name" value="PHM/PNGase_F_dom_sf"/>
</dbReference>
<proteinExistence type="predicted"/>
<reference evidence="5" key="1">
    <citation type="journal article" date="2019" name="Int. J. Syst. Evol. Microbiol.">
        <title>The Global Catalogue of Microorganisms (GCM) 10K type strain sequencing project: providing services to taxonomists for standard genome sequencing and annotation.</title>
        <authorList>
            <consortium name="The Broad Institute Genomics Platform"/>
            <consortium name="The Broad Institute Genome Sequencing Center for Infectious Disease"/>
            <person name="Wu L."/>
            <person name="Ma J."/>
        </authorList>
    </citation>
    <scope>NUCLEOTIDE SEQUENCE [LARGE SCALE GENOMIC DNA]</scope>
    <source>
        <strain evidence="5">CECT 7184</strain>
    </source>
</reference>
<comment type="caution">
    <text evidence="4">The sequence shown here is derived from an EMBL/GenBank/DDBJ whole genome shotgun (WGS) entry which is preliminary data.</text>
</comment>
<dbReference type="Gene3D" id="2.60.120.230">
    <property type="match status" value="2"/>
</dbReference>
<keyword evidence="2" id="KW-0732">Signal</keyword>
<dbReference type="RefSeq" id="WP_290362792.1">
    <property type="nucleotide sequence ID" value="NZ_JAUFQU010000001.1"/>
</dbReference>
<dbReference type="InterPro" id="IPR014784">
    <property type="entry name" value="Cu2_ascorb_mOase-like_C"/>
</dbReference>
<feature type="domain" description="Peptide-N-glycosidase F C-terminal" evidence="3">
    <location>
        <begin position="202"/>
        <end position="335"/>
    </location>
</feature>
<evidence type="ECO:0000259" key="3">
    <source>
        <dbReference type="Pfam" id="PF09113"/>
    </source>
</evidence>
<gene>
    <name evidence="4" type="ORF">QW060_06285</name>
</gene>
<name>A0ABT8CQE3_9FLAO</name>
<dbReference type="Proteomes" id="UP001242368">
    <property type="component" value="Unassembled WGS sequence"/>
</dbReference>
<accession>A0ABT8CQE3</accession>
<evidence type="ECO:0000256" key="2">
    <source>
        <dbReference type="SAM" id="SignalP"/>
    </source>
</evidence>
<organism evidence="4 5">
    <name type="scientific">Paenimyroides ceti</name>
    <dbReference type="NCBI Taxonomy" id="395087"/>
    <lineage>
        <taxon>Bacteria</taxon>
        <taxon>Pseudomonadati</taxon>
        <taxon>Bacteroidota</taxon>
        <taxon>Flavobacteriia</taxon>
        <taxon>Flavobacteriales</taxon>
        <taxon>Flavobacteriaceae</taxon>
        <taxon>Paenimyroides</taxon>
    </lineage>
</organism>
<protein>
    <submittedName>
        <fullName evidence="4">Peptide-N-glycosidase F-related protein</fullName>
    </submittedName>
</protein>
<evidence type="ECO:0000313" key="5">
    <source>
        <dbReference type="Proteomes" id="UP001242368"/>
    </source>
</evidence>
<dbReference type="SUPFAM" id="SSF49742">
    <property type="entry name" value="PHM/PNGase F"/>
    <property type="match status" value="2"/>
</dbReference>